<dbReference type="InterPro" id="IPR003838">
    <property type="entry name" value="ABC3_permease_C"/>
</dbReference>
<sequence>MTRPETRPRLRLLIELAARDLWHDRKVSLCIVASLVAVIAPLLLLFGLKHGVVSQLNDELLSDPRNLEVRMLGNYDLAGGWFERLRAQPGVGFVIPLTRSLNTQADLQRDSQHFVANAEVIPTASGDPLIAALPSPATLEQVLLSASAASRLGVQVGDTLRLLVLRKLDGSNERGELTVTVGGVLENSAFTRPAVLVRLDLLVAMENFRDGYAVPMFGFLTGEVAPVRERYARARIYARGLDDVASIANWLDGERIESSTRAREIESVKAISHVLGLIFAVIAWTAVIGCVASLAGAFLANIDRKRKDLALLRLLGFQRSAAGAYVMVQAALLTCLAFALGYAAYLVGSHVFNTALGANLADDGFVCKLENIHILLAFASALLIAIVVAAVGGFRAIHIQPAESLRDL</sequence>
<dbReference type="InterPro" id="IPR051447">
    <property type="entry name" value="Lipoprotein-release_system"/>
</dbReference>
<dbReference type="EMBL" id="FMZQ01000001">
    <property type="protein sequence ID" value="SDC00103.1"/>
    <property type="molecule type" value="Genomic_DNA"/>
</dbReference>
<keyword evidence="4" id="KW-0812">Transmembrane</keyword>
<dbReference type="GO" id="GO:0098797">
    <property type="term" value="C:plasma membrane protein complex"/>
    <property type="evidence" value="ECO:0007669"/>
    <property type="project" value="TreeGrafter"/>
</dbReference>
<dbReference type="Proteomes" id="UP000199467">
    <property type="component" value="Unassembled WGS sequence"/>
</dbReference>
<evidence type="ECO:0000256" key="2">
    <source>
        <dbReference type="ARBA" id="ARBA00005236"/>
    </source>
</evidence>
<comment type="subcellular location">
    <subcellularLocation>
        <location evidence="1">Cell membrane</location>
        <topology evidence="1">Multi-pass membrane protein</topology>
    </subcellularLocation>
</comment>
<reference evidence="9" key="1">
    <citation type="submission" date="2016-10" db="EMBL/GenBank/DDBJ databases">
        <authorList>
            <person name="Varghese N."/>
            <person name="Submissions S."/>
        </authorList>
    </citation>
    <scope>NUCLEOTIDE SEQUENCE [LARGE SCALE GENOMIC DNA]</scope>
    <source>
        <strain evidence="9">DSM 26382</strain>
    </source>
</reference>
<comment type="similarity">
    <text evidence="2">Belongs to the ABC-4 integral membrane protein family. LolC/E subfamily.</text>
</comment>
<evidence type="ECO:0000259" key="7">
    <source>
        <dbReference type="Pfam" id="PF02687"/>
    </source>
</evidence>
<evidence type="ECO:0000256" key="1">
    <source>
        <dbReference type="ARBA" id="ARBA00004651"/>
    </source>
</evidence>
<organism evidence="8 9">
    <name type="scientific">Ectopseudomonas chengduensis</name>
    <dbReference type="NCBI Taxonomy" id="489632"/>
    <lineage>
        <taxon>Bacteria</taxon>
        <taxon>Pseudomonadati</taxon>
        <taxon>Pseudomonadota</taxon>
        <taxon>Gammaproteobacteria</taxon>
        <taxon>Pseudomonadales</taxon>
        <taxon>Pseudomonadaceae</taxon>
        <taxon>Ectopseudomonas</taxon>
    </lineage>
</organism>
<evidence type="ECO:0000256" key="6">
    <source>
        <dbReference type="ARBA" id="ARBA00023136"/>
    </source>
</evidence>
<feature type="domain" description="ABC3 transporter permease C-terminal" evidence="7">
    <location>
        <begin position="281"/>
        <end position="401"/>
    </location>
</feature>
<dbReference type="AlphaFoldDB" id="A0A1G6I140"/>
<accession>A0A1G6I140</accession>
<dbReference type="RefSeq" id="WP_017676117.1">
    <property type="nucleotide sequence ID" value="NZ_FMZQ01000001.1"/>
</dbReference>
<name>A0A1G6I140_9GAMM</name>
<keyword evidence="3" id="KW-1003">Cell membrane</keyword>
<dbReference type="PANTHER" id="PTHR30489">
    <property type="entry name" value="LIPOPROTEIN-RELEASING SYSTEM TRANSMEMBRANE PROTEIN LOLE"/>
    <property type="match status" value="1"/>
</dbReference>
<keyword evidence="9" id="KW-1185">Reference proteome</keyword>
<evidence type="ECO:0000313" key="8">
    <source>
        <dbReference type="EMBL" id="SDC00103.1"/>
    </source>
</evidence>
<keyword evidence="5" id="KW-1133">Transmembrane helix</keyword>
<evidence type="ECO:0000256" key="5">
    <source>
        <dbReference type="ARBA" id="ARBA00022989"/>
    </source>
</evidence>
<dbReference type="PANTHER" id="PTHR30489:SF0">
    <property type="entry name" value="LIPOPROTEIN-RELEASING SYSTEM TRANSMEMBRANE PROTEIN LOLE"/>
    <property type="match status" value="1"/>
</dbReference>
<evidence type="ECO:0000313" key="9">
    <source>
        <dbReference type="Proteomes" id="UP000199467"/>
    </source>
</evidence>
<dbReference type="Pfam" id="PF02687">
    <property type="entry name" value="FtsX"/>
    <property type="match status" value="1"/>
</dbReference>
<evidence type="ECO:0000256" key="4">
    <source>
        <dbReference type="ARBA" id="ARBA00022692"/>
    </source>
</evidence>
<dbReference type="GO" id="GO:0044874">
    <property type="term" value="P:lipoprotein localization to outer membrane"/>
    <property type="evidence" value="ECO:0007669"/>
    <property type="project" value="TreeGrafter"/>
</dbReference>
<gene>
    <name evidence="8" type="ORF">SAMN05216576_10116</name>
</gene>
<evidence type="ECO:0000256" key="3">
    <source>
        <dbReference type="ARBA" id="ARBA00022475"/>
    </source>
</evidence>
<proteinExistence type="inferred from homology"/>
<keyword evidence="6" id="KW-0472">Membrane</keyword>
<protein>
    <submittedName>
        <fullName evidence="8">Putative ABC transport system permease protein</fullName>
    </submittedName>
</protein>